<protein>
    <submittedName>
        <fullName evidence="3">Transposon Ty3-I Gag-Pol polyprotein</fullName>
    </submittedName>
</protein>
<reference evidence="3" key="1">
    <citation type="submission" date="2020-08" db="EMBL/GenBank/DDBJ databases">
        <title>Multicomponent nature underlies the extraordinary mechanical properties of spider dragline silk.</title>
        <authorList>
            <person name="Kono N."/>
            <person name="Nakamura H."/>
            <person name="Mori M."/>
            <person name="Yoshida Y."/>
            <person name="Ohtoshi R."/>
            <person name="Malay A.D."/>
            <person name="Moran D.A.P."/>
            <person name="Tomita M."/>
            <person name="Numata K."/>
            <person name="Arakawa K."/>
        </authorList>
    </citation>
    <scope>NUCLEOTIDE SEQUENCE</scope>
</reference>
<feature type="region of interest" description="Disordered" evidence="1">
    <location>
        <begin position="1"/>
        <end position="22"/>
    </location>
</feature>
<dbReference type="InterPro" id="IPR043502">
    <property type="entry name" value="DNA/RNA_pol_sf"/>
</dbReference>
<dbReference type="InterPro" id="IPR043128">
    <property type="entry name" value="Rev_trsase/Diguanyl_cyclase"/>
</dbReference>
<dbReference type="InterPro" id="IPR000477">
    <property type="entry name" value="RT_dom"/>
</dbReference>
<evidence type="ECO:0000313" key="3">
    <source>
        <dbReference type="EMBL" id="GFT06135.1"/>
    </source>
</evidence>
<gene>
    <name evidence="3" type="primary">TY3B-I_1436</name>
    <name evidence="3" type="ORF">NPIL_570891</name>
</gene>
<feature type="region of interest" description="Disordered" evidence="1">
    <location>
        <begin position="50"/>
        <end position="71"/>
    </location>
</feature>
<keyword evidence="4" id="KW-1185">Reference proteome</keyword>
<dbReference type="InterPro" id="IPR051320">
    <property type="entry name" value="Viral_Replic_Matur_Polypro"/>
</dbReference>
<evidence type="ECO:0000256" key="1">
    <source>
        <dbReference type="SAM" id="MobiDB-lite"/>
    </source>
</evidence>
<accession>A0A8X6NCJ3</accession>
<dbReference type="Pfam" id="PF00078">
    <property type="entry name" value="RVT_1"/>
    <property type="match status" value="1"/>
</dbReference>
<dbReference type="GO" id="GO:0071897">
    <property type="term" value="P:DNA biosynthetic process"/>
    <property type="evidence" value="ECO:0007669"/>
    <property type="project" value="UniProtKB-ARBA"/>
</dbReference>
<dbReference type="PANTHER" id="PTHR33064:SF37">
    <property type="entry name" value="RIBONUCLEASE H"/>
    <property type="match status" value="1"/>
</dbReference>
<comment type="caution">
    <text evidence="3">The sequence shown here is derived from an EMBL/GenBank/DDBJ whole genome shotgun (WGS) entry which is preliminary data.</text>
</comment>
<name>A0A8X6NCJ3_NEPPI</name>
<sequence>MTPKSEIFATGKSSDLGETKASYTTSSNDQFLLDRIQSLEEQICQLSTFHKSRTKERNSSRPQSRSHSRKHFDPKGKYCYFHFRFVDITTNSAAENYKACRKFRLFVKDRTTNLHFLVVSGADCSIIPATSKNKQPSDYKLFAANETEIPTYGIKKQKASRFIPKHVNLTHKRLAVAKEEFKFMLDNESIRPSSSQWASPLHLATKKDGTINDILIASTNKRQHEDNLKIIFERLNSYGLKINIFKSVFGVQEIEFLGYLISQEGSRPLPEKVQAIINYKKPETLYDLLTFHALLSFPKPELPLALFTDASDTAIGSVLQQLENDT</sequence>
<dbReference type="AlphaFoldDB" id="A0A8X6NCJ3"/>
<dbReference type="SUPFAM" id="SSF56672">
    <property type="entry name" value="DNA/RNA polymerases"/>
    <property type="match status" value="1"/>
</dbReference>
<dbReference type="EMBL" id="BMAW01056499">
    <property type="protein sequence ID" value="GFT06135.1"/>
    <property type="molecule type" value="Genomic_DNA"/>
</dbReference>
<proteinExistence type="predicted"/>
<dbReference type="Proteomes" id="UP000887013">
    <property type="component" value="Unassembled WGS sequence"/>
</dbReference>
<dbReference type="Gene3D" id="3.30.70.270">
    <property type="match status" value="1"/>
</dbReference>
<evidence type="ECO:0000259" key="2">
    <source>
        <dbReference type="Pfam" id="PF00078"/>
    </source>
</evidence>
<feature type="domain" description="Reverse transcriptase" evidence="2">
    <location>
        <begin position="213"/>
        <end position="260"/>
    </location>
</feature>
<dbReference type="Gene3D" id="3.10.10.10">
    <property type="entry name" value="HIV Type 1 Reverse Transcriptase, subunit A, domain 1"/>
    <property type="match status" value="1"/>
</dbReference>
<dbReference type="PANTHER" id="PTHR33064">
    <property type="entry name" value="POL PROTEIN"/>
    <property type="match status" value="1"/>
</dbReference>
<organism evidence="3 4">
    <name type="scientific">Nephila pilipes</name>
    <name type="common">Giant wood spider</name>
    <name type="synonym">Nephila maculata</name>
    <dbReference type="NCBI Taxonomy" id="299642"/>
    <lineage>
        <taxon>Eukaryota</taxon>
        <taxon>Metazoa</taxon>
        <taxon>Ecdysozoa</taxon>
        <taxon>Arthropoda</taxon>
        <taxon>Chelicerata</taxon>
        <taxon>Arachnida</taxon>
        <taxon>Araneae</taxon>
        <taxon>Araneomorphae</taxon>
        <taxon>Entelegynae</taxon>
        <taxon>Araneoidea</taxon>
        <taxon>Nephilidae</taxon>
        <taxon>Nephila</taxon>
    </lineage>
</organism>
<evidence type="ECO:0000313" key="4">
    <source>
        <dbReference type="Proteomes" id="UP000887013"/>
    </source>
</evidence>